<name>A0ABY9R592_9BACT</name>
<dbReference type="SUPFAM" id="SSF56059">
    <property type="entry name" value="Glutathione synthetase ATP-binding domain-like"/>
    <property type="match status" value="1"/>
</dbReference>
<dbReference type="Pfam" id="PF00391">
    <property type="entry name" value="PEP-utilizers"/>
    <property type="match status" value="1"/>
</dbReference>
<feature type="domain" description="Pyruvate phosphate dikinase AMP/ATP-binding" evidence="17">
    <location>
        <begin position="129"/>
        <end position="435"/>
    </location>
</feature>
<feature type="domain" description="PEP-utilising enzyme mobile" evidence="16">
    <location>
        <begin position="481"/>
        <end position="551"/>
    </location>
</feature>
<dbReference type="Gene3D" id="3.30.470.20">
    <property type="entry name" value="ATP-grasp fold, B domain"/>
    <property type="match status" value="1"/>
</dbReference>
<dbReference type="Gene3D" id="3.50.30.10">
    <property type="entry name" value="Phosphohistidine domain"/>
    <property type="match status" value="1"/>
</dbReference>
<comment type="cofactor">
    <cofactor evidence="1">
        <name>Mg(2+)</name>
        <dbReference type="ChEBI" id="CHEBI:18420"/>
    </cofactor>
</comment>
<feature type="region of interest" description="Disordered" evidence="15">
    <location>
        <begin position="857"/>
        <end position="877"/>
    </location>
</feature>
<dbReference type="RefSeq" id="WP_309542761.1">
    <property type="nucleotide sequence ID" value="NZ_CP133659.1"/>
</dbReference>
<evidence type="ECO:0000256" key="5">
    <source>
        <dbReference type="ARBA" id="ARBA00011996"/>
    </source>
</evidence>
<dbReference type="EC" id="2.7.9.2" evidence="5"/>
<gene>
    <name evidence="18" type="ORF">KPS_001534</name>
</gene>
<dbReference type="PANTHER" id="PTHR43030:SF1">
    <property type="entry name" value="PHOSPHOENOLPYRUVATE SYNTHASE"/>
    <property type="match status" value="1"/>
</dbReference>
<evidence type="ECO:0000256" key="4">
    <source>
        <dbReference type="ARBA" id="ARBA00007837"/>
    </source>
</evidence>
<dbReference type="EMBL" id="CP133659">
    <property type="protein sequence ID" value="WMW66906.1"/>
    <property type="molecule type" value="Genomic_DNA"/>
</dbReference>
<evidence type="ECO:0000256" key="14">
    <source>
        <dbReference type="ARBA" id="ARBA00047700"/>
    </source>
</evidence>
<comment type="catalytic activity">
    <reaction evidence="14">
        <text>pyruvate + ATP + H2O = phosphoenolpyruvate + AMP + phosphate + 2 H(+)</text>
        <dbReference type="Rhea" id="RHEA:11364"/>
        <dbReference type="ChEBI" id="CHEBI:15361"/>
        <dbReference type="ChEBI" id="CHEBI:15377"/>
        <dbReference type="ChEBI" id="CHEBI:15378"/>
        <dbReference type="ChEBI" id="CHEBI:30616"/>
        <dbReference type="ChEBI" id="CHEBI:43474"/>
        <dbReference type="ChEBI" id="CHEBI:58702"/>
        <dbReference type="ChEBI" id="CHEBI:456215"/>
        <dbReference type="EC" id="2.7.9.2"/>
    </reaction>
</comment>
<keyword evidence="12" id="KW-0460">Magnesium</keyword>
<dbReference type="SUPFAM" id="SSF52009">
    <property type="entry name" value="Phosphohistidine domain"/>
    <property type="match status" value="1"/>
</dbReference>
<evidence type="ECO:0000256" key="15">
    <source>
        <dbReference type="SAM" id="MobiDB-lite"/>
    </source>
</evidence>
<reference evidence="18" key="1">
    <citation type="submission" date="2023-09" db="EMBL/GenBank/DDBJ databases">
        <authorList>
            <consortium name="CW5 consortium"/>
            <person name="Lu C.-W."/>
        </authorList>
    </citation>
    <scope>NUCLEOTIDE SEQUENCE</scope>
    <source>
        <strain evidence="18">KPS</strain>
    </source>
</reference>
<keyword evidence="18" id="KW-0670">Pyruvate</keyword>
<keyword evidence="7" id="KW-0808">Transferase</keyword>
<evidence type="ECO:0000259" key="16">
    <source>
        <dbReference type="Pfam" id="PF00391"/>
    </source>
</evidence>
<evidence type="ECO:0000256" key="11">
    <source>
        <dbReference type="ARBA" id="ARBA00022840"/>
    </source>
</evidence>
<dbReference type="Pfam" id="PF01326">
    <property type="entry name" value="PPDK_N"/>
    <property type="match status" value="1"/>
</dbReference>
<dbReference type="PANTHER" id="PTHR43030">
    <property type="entry name" value="PHOSPHOENOLPYRUVATE SYNTHASE"/>
    <property type="match status" value="1"/>
</dbReference>
<evidence type="ECO:0000256" key="8">
    <source>
        <dbReference type="ARBA" id="ARBA00022723"/>
    </source>
</evidence>
<evidence type="ECO:0000256" key="6">
    <source>
        <dbReference type="ARBA" id="ARBA00021623"/>
    </source>
</evidence>
<dbReference type="InterPro" id="IPR006319">
    <property type="entry name" value="PEP_synth"/>
</dbReference>
<keyword evidence="10" id="KW-0418">Kinase</keyword>
<dbReference type="InterPro" id="IPR013815">
    <property type="entry name" value="ATP_grasp_subdomain_1"/>
</dbReference>
<keyword evidence="11" id="KW-0067">ATP-binding</keyword>
<dbReference type="InterPro" id="IPR036637">
    <property type="entry name" value="Phosphohistidine_dom_sf"/>
</dbReference>
<comment type="similarity">
    <text evidence="4">Belongs to the PEP-utilizing enzyme family.</text>
</comment>
<evidence type="ECO:0000256" key="2">
    <source>
        <dbReference type="ARBA" id="ARBA00002988"/>
    </source>
</evidence>
<evidence type="ECO:0000313" key="18">
    <source>
        <dbReference type="EMBL" id="WMW66906.1"/>
    </source>
</evidence>
<dbReference type="InterPro" id="IPR002192">
    <property type="entry name" value="PPDK_AMP/ATP-bd"/>
</dbReference>
<evidence type="ECO:0000259" key="17">
    <source>
        <dbReference type="Pfam" id="PF01326"/>
    </source>
</evidence>
<comment type="function">
    <text evidence="2">Catalyzes the phosphorylation of pyruvate to phosphoenolpyruvate.</text>
</comment>
<dbReference type="InterPro" id="IPR008279">
    <property type="entry name" value="PEP-util_enz_mobile_dom"/>
</dbReference>
<protein>
    <recommendedName>
        <fullName evidence="6">Phosphoenolpyruvate synthase</fullName>
        <ecNumber evidence="5">2.7.9.2</ecNumber>
    </recommendedName>
    <alternativeName>
        <fullName evidence="13">Pyruvate, water dikinase</fullName>
    </alternativeName>
</protein>
<dbReference type="Gene3D" id="3.30.1490.20">
    <property type="entry name" value="ATP-grasp fold, A domain"/>
    <property type="match status" value="1"/>
</dbReference>
<evidence type="ECO:0000313" key="19">
    <source>
        <dbReference type="Proteomes" id="UP001180616"/>
    </source>
</evidence>
<keyword evidence="9" id="KW-0547">Nucleotide-binding</keyword>
<evidence type="ECO:0000256" key="10">
    <source>
        <dbReference type="ARBA" id="ARBA00022777"/>
    </source>
</evidence>
<dbReference type="Proteomes" id="UP001180616">
    <property type="component" value="Chromosome"/>
</dbReference>
<evidence type="ECO:0000256" key="1">
    <source>
        <dbReference type="ARBA" id="ARBA00001946"/>
    </source>
</evidence>
<sequence>MGILSHMADLLARWRGSRGLPFALLFKKFKSILERNNRILELMADMGDKLGGEYVFDRQYIVDACEQLDDHVFKLISDMSVLGQRKNVELFLAFERIQHQLQEEIAGRHHFEGGRLVLPFRDIGPDAEDEVGGKLAQLGDLSNRLHLGTPDGFAITTAAFFAFMTRNGLLAQAQRGMQNWDGTDKGLRELSELMQRGIHDAPLPWGLVAQINAMVDVLGMRRKQPLRLALRSSAWGEDGDASFAGQYATELNVPPDRVVEAYKNVIASVYSVEAWRYRLDRGFRETEVAMAVGCQLMADSRASGVLYTCALHAGDNCEAMVVSAAWGGGAAVVGGETATDTFLLERTPPYRIITREIAHKARRMVPAPKGGMTWEDVPPDMQDAPCLTDAQLEQLARAGMSLERYHKRPQDVEWTFDAEGELHVLQSRPLCTTAEAGLCVPVQDATSRAEVILSGRGMVAQRGVAVGRVVLVDHATDLDAFPDGGILVSKYTSPRYARVMRRAQGIITDVGSPTGHMATIAREQRVPAVVNTEVATELLRDGEEITLDATQNVVYRGRIAELDRFERTETDVFEESYEYRLLRRLLKRISPLNLVDPHSDDFKPRACRTYHDITRYIHEKAVETLVDLSQRHEALHHAPARRLLDGPPLGLTVIDAGGGTECLPEEAGLVTGQVCSVPLRAFLDGLTESGMWDTAPVPVDLGSFMSSFTRTFSASQASPREVGRNLAVVLREYMNVNMRLGYHFNIIDAYIGNTINDNYIYFRFLGGVTELVRRSRRARFVAEVLERFDFRVEVHGDLVVGRIKKLSEPRMLLRMRMLGGLVGYARQLDARMHSDEQVADHVRTFMEAISNVVATHHDDPTKRTGGGHAVTTAHSGT</sequence>
<evidence type="ECO:0000256" key="7">
    <source>
        <dbReference type="ARBA" id="ARBA00022679"/>
    </source>
</evidence>
<evidence type="ECO:0000256" key="3">
    <source>
        <dbReference type="ARBA" id="ARBA00004742"/>
    </source>
</evidence>
<comment type="pathway">
    <text evidence="3">Carbohydrate biosynthesis; gluconeogenesis.</text>
</comment>
<evidence type="ECO:0000256" key="9">
    <source>
        <dbReference type="ARBA" id="ARBA00022741"/>
    </source>
</evidence>
<evidence type="ECO:0000256" key="13">
    <source>
        <dbReference type="ARBA" id="ARBA00033470"/>
    </source>
</evidence>
<accession>A0ABY9R592</accession>
<keyword evidence="19" id="KW-1185">Reference proteome</keyword>
<proteinExistence type="inferred from homology"/>
<organism evidence="18 19">
    <name type="scientific">Nitratidesulfovibrio liaohensis</name>
    <dbReference type="NCBI Taxonomy" id="2604158"/>
    <lineage>
        <taxon>Bacteria</taxon>
        <taxon>Pseudomonadati</taxon>
        <taxon>Thermodesulfobacteriota</taxon>
        <taxon>Desulfovibrionia</taxon>
        <taxon>Desulfovibrionales</taxon>
        <taxon>Desulfovibrionaceae</taxon>
        <taxon>Nitratidesulfovibrio</taxon>
    </lineage>
</organism>
<keyword evidence="8" id="KW-0479">Metal-binding</keyword>
<evidence type="ECO:0000256" key="12">
    <source>
        <dbReference type="ARBA" id="ARBA00022842"/>
    </source>
</evidence>